<sequence length="507" mass="58626">MNLSLFTKKYLQMFLSLLFGSIGVLSYSPFDFWPAAILSILFLLLLTIEKNIKQSFIIGFLWGIGFFGTGINWIYVSLTKFTDLHLFVNIFIIILLIIYLSLYPGIFGALLTYFTPKTNIWRLCFFSPALWQSVEFLRSFILTGFPWLQFGYTQINGPIKSLAPIFGVEMLTFLLFNITGLITLSIIRKNILILFYSIFFLFFLSLTRNLKWTKTLNNEKIIVSLVQGNIKQSLNWEPNFLKKIKNIYINLSKPYIGKSNIIIWPESAIPSLEFENQFWLKTIDEILKKSNTNLITGIIDIDQKNTNNKLLNSIIVLGNKTQYKYPTKNRYDKHHLVPFGEFLPIEKIIKPIMQFLNFKIPEFSKGNYKQKQLIVNNINITAAICYEIILGTQIHDNFNTSSKYLLTVSNDVWFGKTIGPWQHLQMARMRSLELGRPLIYATNNGITAIINSYGSIQNIIPQFKTTVLTSEIYPSIGTTPYVFWGNIPTWIITIIFIIVGYILNRNK</sequence>
<comment type="function">
    <text evidence="9">Catalyzes the phospholipid dependent N-acylation of the N-terminal cysteine of apolipoprotein, the last step in lipoprotein maturation.</text>
</comment>
<feature type="transmembrane region" description="Helical" evidence="9">
    <location>
        <begin position="481"/>
        <end position="503"/>
    </location>
</feature>
<organism evidence="11 12">
    <name type="scientific">Candidatus Providencia siddallii</name>
    <dbReference type="NCBI Taxonomy" id="1715285"/>
    <lineage>
        <taxon>Bacteria</taxon>
        <taxon>Pseudomonadati</taxon>
        <taxon>Pseudomonadota</taxon>
        <taxon>Gammaproteobacteria</taxon>
        <taxon>Enterobacterales</taxon>
        <taxon>Morganellaceae</taxon>
        <taxon>Providencia</taxon>
    </lineage>
</organism>
<keyword evidence="4 9" id="KW-0808">Transferase</keyword>
<evidence type="ECO:0000259" key="10">
    <source>
        <dbReference type="PROSITE" id="PS50263"/>
    </source>
</evidence>
<dbReference type="PROSITE" id="PS50263">
    <property type="entry name" value="CN_HYDROLASE"/>
    <property type="match status" value="1"/>
</dbReference>
<dbReference type="CDD" id="cd07571">
    <property type="entry name" value="ALP_N-acyl_transferase"/>
    <property type="match status" value="1"/>
</dbReference>
<proteinExistence type="inferred from homology"/>
<dbReference type="NCBIfam" id="TIGR00546">
    <property type="entry name" value="lnt"/>
    <property type="match status" value="1"/>
</dbReference>
<name>A0ABM9NNE9_9GAMM</name>
<protein>
    <recommendedName>
        <fullName evidence="9">Apolipoprotein N-acyltransferase</fullName>
        <shortName evidence="9">ALP N-acyltransferase</shortName>
        <ecNumber evidence="9">2.3.1.269</ecNumber>
    </recommendedName>
</protein>
<accession>A0ABM9NNE9</accession>
<dbReference type="PANTHER" id="PTHR38686">
    <property type="entry name" value="APOLIPOPROTEIN N-ACYLTRANSFERASE"/>
    <property type="match status" value="1"/>
</dbReference>
<comment type="pathway">
    <text evidence="9">Protein modification; lipoprotein biosynthesis (N-acyl transfer).</text>
</comment>
<dbReference type="Gene3D" id="3.60.110.10">
    <property type="entry name" value="Carbon-nitrogen hydrolase"/>
    <property type="match status" value="1"/>
</dbReference>
<dbReference type="InterPro" id="IPR045378">
    <property type="entry name" value="LNT_N"/>
</dbReference>
<dbReference type="InterPro" id="IPR004563">
    <property type="entry name" value="Apolipo_AcylTrfase"/>
</dbReference>
<feature type="transmembrane region" description="Helical" evidence="9">
    <location>
        <begin position="87"/>
        <end position="113"/>
    </location>
</feature>
<dbReference type="Proteomes" id="UP001497533">
    <property type="component" value="Chromosome"/>
</dbReference>
<evidence type="ECO:0000256" key="5">
    <source>
        <dbReference type="ARBA" id="ARBA00022692"/>
    </source>
</evidence>
<dbReference type="PANTHER" id="PTHR38686:SF1">
    <property type="entry name" value="APOLIPOPROTEIN N-ACYLTRANSFERASE"/>
    <property type="match status" value="1"/>
</dbReference>
<feature type="transmembrane region" description="Helical" evidence="9">
    <location>
        <begin position="9"/>
        <end position="26"/>
    </location>
</feature>
<keyword evidence="7 9" id="KW-0472">Membrane</keyword>
<evidence type="ECO:0000313" key="12">
    <source>
        <dbReference type="Proteomes" id="UP001497533"/>
    </source>
</evidence>
<reference evidence="11" key="1">
    <citation type="submission" date="2024-04" db="EMBL/GenBank/DDBJ databases">
        <authorList>
            <person name="Manzano-Marin A."/>
            <person name="Manzano-Marin A."/>
            <person name="Alejandro Manzano Marin A."/>
        </authorList>
    </citation>
    <scope>NUCLEOTIDE SEQUENCE [LARGE SCALE GENOMIC DNA]</scope>
    <source>
        <strain evidence="11">TABTEA</strain>
    </source>
</reference>
<keyword evidence="3 9" id="KW-1003">Cell membrane</keyword>
<dbReference type="RefSeq" id="WP_341765051.1">
    <property type="nucleotide sequence ID" value="NZ_OZ034688.1"/>
</dbReference>
<feature type="transmembrane region" description="Helical" evidence="9">
    <location>
        <begin position="161"/>
        <end position="184"/>
    </location>
</feature>
<evidence type="ECO:0000313" key="11">
    <source>
        <dbReference type="EMBL" id="CAL1328994.1"/>
    </source>
</evidence>
<dbReference type="SUPFAM" id="SSF56317">
    <property type="entry name" value="Carbon-nitrogen hydrolase"/>
    <property type="match status" value="1"/>
</dbReference>
<gene>
    <name evidence="9 11" type="primary">lnt</name>
    <name evidence="11" type="ORF">PRHACTZTBTEA_054</name>
</gene>
<evidence type="ECO:0000256" key="8">
    <source>
        <dbReference type="ARBA" id="ARBA00023315"/>
    </source>
</evidence>
<keyword evidence="12" id="KW-1185">Reference proteome</keyword>
<evidence type="ECO:0000256" key="7">
    <source>
        <dbReference type="ARBA" id="ARBA00023136"/>
    </source>
</evidence>
<dbReference type="Pfam" id="PF00795">
    <property type="entry name" value="CN_hydrolase"/>
    <property type="match status" value="1"/>
</dbReference>
<feature type="domain" description="CN hydrolase" evidence="10">
    <location>
        <begin position="226"/>
        <end position="474"/>
    </location>
</feature>
<evidence type="ECO:0000256" key="4">
    <source>
        <dbReference type="ARBA" id="ARBA00022679"/>
    </source>
</evidence>
<dbReference type="GO" id="GO:0016746">
    <property type="term" value="F:acyltransferase activity"/>
    <property type="evidence" value="ECO:0007669"/>
    <property type="project" value="UniProtKB-KW"/>
</dbReference>
<dbReference type="Pfam" id="PF20154">
    <property type="entry name" value="LNT_N"/>
    <property type="match status" value="1"/>
</dbReference>
<comment type="similarity">
    <text evidence="2 9">Belongs to the CN hydrolase family. Apolipoprotein N-acyltransferase subfamily.</text>
</comment>
<dbReference type="HAMAP" id="MF_01148">
    <property type="entry name" value="Lnt"/>
    <property type="match status" value="1"/>
</dbReference>
<feature type="transmembrane region" description="Helical" evidence="9">
    <location>
        <begin position="191"/>
        <end position="210"/>
    </location>
</feature>
<dbReference type="InterPro" id="IPR003010">
    <property type="entry name" value="C-N_Hydrolase"/>
</dbReference>
<keyword evidence="5 9" id="KW-0812">Transmembrane</keyword>
<feature type="transmembrane region" description="Helical" evidence="9">
    <location>
        <begin position="55"/>
        <end position="75"/>
    </location>
</feature>
<keyword evidence="6 9" id="KW-1133">Transmembrane helix</keyword>
<evidence type="ECO:0000256" key="3">
    <source>
        <dbReference type="ARBA" id="ARBA00022475"/>
    </source>
</evidence>
<evidence type="ECO:0000256" key="1">
    <source>
        <dbReference type="ARBA" id="ARBA00004651"/>
    </source>
</evidence>
<comment type="subcellular location">
    <subcellularLocation>
        <location evidence="1 9">Cell membrane</location>
        <topology evidence="1 9">Multi-pass membrane protein</topology>
    </subcellularLocation>
</comment>
<evidence type="ECO:0000256" key="9">
    <source>
        <dbReference type="HAMAP-Rule" id="MF_01148"/>
    </source>
</evidence>
<comment type="catalytic activity">
    <reaction evidence="9">
        <text>N-terminal S-1,2-diacyl-sn-glyceryl-L-cysteinyl-[lipoprotein] + a glycerophospholipid = N-acyl-S-1,2-diacyl-sn-glyceryl-L-cysteinyl-[lipoprotein] + a 2-acyl-sn-glycero-3-phospholipid + H(+)</text>
        <dbReference type="Rhea" id="RHEA:48228"/>
        <dbReference type="Rhea" id="RHEA-COMP:14681"/>
        <dbReference type="Rhea" id="RHEA-COMP:14684"/>
        <dbReference type="ChEBI" id="CHEBI:15378"/>
        <dbReference type="ChEBI" id="CHEBI:136912"/>
        <dbReference type="ChEBI" id="CHEBI:140656"/>
        <dbReference type="ChEBI" id="CHEBI:140657"/>
        <dbReference type="ChEBI" id="CHEBI:140660"/>
        <dbReference type="EC" id="2.3.1.269"/>
    </reaction>
</comment>
<evidence type="ECO:0000256" key="6">
    <source>
        <dbReference type="ARBA" id="ARBA00022989"/>
    </source>
</evidence>
<keyword evidence="8 9" id="KW-0012">Acyltransferase</keyword>
<dbReference type="EMBL" id="OZ034688">
    <property type="protein sequence ID" value="CAL1328994.1"/>
    <property type="molecule type" value="Genomic_DNA"/>
</dbReference>
<dbReference type="EC" id="2.3.1.269" evidence="9"/>
<evidence type="ECO:0000256" key="2">
    <source>
        <dbReference type="ARBA" id="ARBA00010065"/>
    </source>
</evidence>
<dbReference type="InterPro" id="IPR036526">
    <property type="entry name" value="C-N_Hydrolase_sf"/>
</dbReference>